<evidence type="ECO:0000313" key="1">
    <source>
        <dbReference type="EMBL" id="EMI55121.1"/>
    </source>
</evidence>
<protein>
    <submittedName>
        <fullName evidence="1">Uncharacterized protein</fullName>
    </submittedName>
</protein>
<proteinExistence type="predicted"/>
<comment type="caution">
    <text evidence="1">The sequence shown here is derived from an EMBL/GenBank/DDBJ whole genome shotgun (WGS) entry which is preliminary data.</text>
</comment>
<accession>M5UB90</accession>
<dbReference type="PATRIC" id="fig|1263870.3.peg.3665"/>
<gene>
    <name evidence="1" type="ORF">RSSM_03445</name>
</gene>
<reference evidence="1 2" key="1">
    <citation type="journal article" date="2013" name="Mar. Genomics">
        <title>Expression of sulfatases in Rhodopirellula baltica and the diversity of sulfatases in the genus Rhodopirellula.</title>
        <authorList>
            <person name="Wegner C.E."/>
            <person name="Richter-Heitmann T."/>
            <person name="Klindworth A."/>
            <person name="Klockow C."/>
            <person name="Richter M."/>
            <person name="Achstetter T."/>
            <person name="Glockner F.O."/>
            <person name="Harder J."/>
        </authorList>
    </citation>
    <scope>NUCLEOTIDE SEQUENCE [LARGE SCALE GENOMIC DNA]</scope>
    <source>
        <strain evidence="1 2">SM41</strain>
    </source>
</reference>
<dbReference type="EMBL" id="ANOH01000228">
    <property type="protein sequence ID" value="EMI55121.1"/>
    <property type="molecule type" value="Genomic_DNA"/>
</dbReference>
<organism evidence="1 2">
    <name type="scientific">Rhodopirellula sallentina SM41</name>
    <dbReference type="NCBI Taxonomy" id="1263870"/>
    <lineage>
        <taxon>Bacteria</taxon>
        <taxon>Pseudomonadati</taxon>
        <taxon>Planctomycetota</taxon>
        <taxon>Planctomycetia</taxon>
        <taxon>Pirellulales</taxon>
        <taxon>Pirellulaceae</taxon>
        <taxon>Rhodopirellula</taxon>
    </lineage>
</organism>
<name>M5UB90_9BACT</name>
<dbReference type="AlphaFoldDB" id="M5UB90"/>
<evidence type="ECO:0000313" key="2">
    <source>
        <dbReference type="Proteomes" id="UP000011885"/>
    </source>
</evidence>
<sequence length="97" mass="10380">MLGGLPVRFTAFTRHRSSSMASGVCLFFCYAHLPNGIDMLFTRFALVGLLAFSLSCVTGCGGSQEPQLVEGAVMDNGGMSEEELNFDTPEEETSGAY</sequence>
<keyword evidence="2" id="KW-1185">Reference proteome</keyword>
<dbReference type="Proteomes" id="UP000011885">
    <property type="component" value="Unassembled WGS sequence"/>
</dbReference>